<evidence type="ECO:0000313" key="1">
    <source>
        <dbReference type="EMBL" id="AFM26477.1"/>
    </source>
</evidence>
<organism evidence="1 2">
    <name type="scientific">Desulfomonile tiedjei (strain ATCC 49306 / DSM 6799 / DCB-1)</name>
    <dbReference type="NCBI Taxonomy" id="706587"/>
    <lineage>
        <taxon>Bacteria</taxon>
        <taxon>Pseudomonadati</taxon>
        <taxon>Thermodesulfobacteriota</taxon>
        <taxon>Desulfomonilia</taxon>
        <taxon>Desulfomonilales</taxon>
        <taxon>Desulfomonilaceae</taxon>
        <taxon>Desulfomonile</taxon>
    </lineage>
</organism>
<sequence>MKKAVWLTFDLSVTGDYEGMYTWLANHEAIECGDNVGFIQYDSSGDLINELKNDIRENVDITKKTRVYVIYRDDDQKVKGSFLFGKRQQAPWTGYGSVPEGEAVDEL</sequence>
<proteinExistence type="predicted"/>
<dbReference type="Proteomes" id="UP000006055">
    <property type="component" value="Chromosome"/>
</dbReference>
<dbReference type="EMBL" id="CP003360">
    <property type="protein sequence ID" value="AFM26477.1"/>
    <property type="molecule type" value="Genomic_DNA"/>
</dbReference>
<protein>
    <submittedName>
        <fullName evidence="1">Uncharacterized protein</fullName>
    </submittedName>
</protein>
<dbReference type="AlphaFoldDB" id="I4CA86"/>
<dbReference type="HOGENOM" id="CLU_2205855_0_0_7"/>
<dbReference type="KEGG" id="dti:Desti_3835"/>
<keyword evidence="2" id="KW-1185">Reference proteome</keyword>
<evidence type="ECO:0000313" key="2">
    <source>
        <dbReference type="Proteomes" id="UP000006055"/>
    </source>
</evidence>
<dbReference type="RefSeq" id="WP_014811603.1">
    <property type="nucleotide sequence ID" value="NC_018025.1"/>
</dbReference>
<name>I4CA86_DESTA</name>
<dbReference type="STRING" id="706587.Desti_3835"/>
<reference evidence="2" key="1">
    <citation type="submission" date="2012-06" db="EMBL/GenBank/DDBJ databases">
        <title>Complete sequence of chromosome of Desulfomonile tiedjei DSM 6799.</title>
        <authorList>
            <person name="Lucas S."/>
            <person name="Copeland A."/>
            <person name="Lapidus A."/>
            <person name="Glavina del Rio T."/>
            <person name="Dalin E."/>
            <person name="Tice H."/>
            <person name="Bruce D."/>
            <person name="Goodwin L."/>
            <person name="Pitluck S."/>
            <person name="Peters L."/>
            <person name="Ovchinnikova G."/>
            <person name="Zeytun A."/>
            <person name="Lu M."/>
            <person name="Kyrpides N."/>
            <person name="Mavromatis K."/>
            <person name="Ivanova N."/>
            <person name="Brettin T."/>
            <person name="Detter J.C."/>
            <person name="Han C."/>
            <person name="Larimer F."/>
            <person name="Land M."/>
            <person name="Hauser L."/>
            <person name="Markowitz V."/>
            <person name="Cheng J.-F."/>
            <person name="Hugenholtz P."/>
            <person name="Woyke T."/>
            <person name="Wu D."/>
            <person name="Spring S."/>
            <person name="Schroeder M."/>
            <person name="Brambilla E."/>
            <person name="Klenk H.-P."/>
            <person name="Eisen J.A."/>
        </authorList>
    </citation>
    <scope>NUCLEOTIDE SEQUENCE [LARGE SCALE GENOMIC DNA]</scope>
    <source>
        <strain evidence="2">ATCC 49306 / DSM 6799 / DCB-1</strain>
    </source>
</reference>
<dbReference type="OrthoDB" id="5519736at2"/>
<accession>I4CA86</accession>
<gene>
    <name evidence="1" type="ordered locus">Desti_3835</name>
</gene>